<gene>
    <name evidence="1" type="ORF">METZ01_LOCUS410557</name>
</gene>
<protein>
    <recommendedName>
        <fullName evidence="2">Alkaline phosphatase family protein</fullName>
    </recommendedName>
</protein>
<name>A0A382WFZ6_9ZZZZ</name>
<dbReference type="AlphaFoldDB" id="A0A382WFZ6"/>
<dbReference type="Gene3D" id="3.40.720.10">
    <property type="entry name" value="Alkaline Phosphatase, subunit A"/>
    <property type="match status" value="1"/>
</dbReference>
<proteinExistence type="predicted"/>
<dbReference type="SUPFAM" id="SSF53649">
    <property type="entry name" value="Alkaline phosphatase-like"/>
    <property type="match status" value="1"/>
</dbReference>
<feature type="non-terminal residue" evidence="1">
    <location>
        <position position="142"/>
    </location>
</feature>
<organism evidence="1">
    <name type="scientific">marine metagenome</name>
    <dbReference type="NCBI Taxonomy" id="408172"/>
    <lineage>
        <taxon>unclassified sequences</taxon>
        <taxon>metagenomes</taxon>
        <taxon>ecological metagenomes</taxon>
    </lineage>
</organism>
<reference evidence="1" key="1">
    <citation type="submission" date="2018-05" db="EMBL/GenBank/DDBJ databases">
        <authorList>
            <person name="Lanie J.A."/>
            <person name="Ng W.-L."/>
            <person name="Kazmierczak K.M."/>
            <person name="Andrzejewski T.M."/>
            <person name="Davidsen T.M."/>
            <person name="Wayne K.J."/>
            <person name="Tettelin H."/>
            <person name="Glass J.I."/>
            <person name="Rusch D."/>
            <person name="Podicherti R."/>
            <person name="Tsui H.-C.T."/>
            <person name="Winkler M.E."/>
        </authorList>
    </citation>
    <scope>NUCLEOTIDE SEQUENCE</scope>
</reference>
<dbReference type="InterPro" id="IPR017850">
    <property type="entry name" value="Alkaline_phosphatase_core_sf"/>
</dbReference>
<dbReference type="Pfam" id="PF01663">
    <property type="entry name" value="Phosphodiest"/>
    <property type="match status" value="1"/>
</dbReference>
<sequence>MSRLIATSHNIGLILTLVLAATAMPTVASEQPLPRLVLQITVDQLRGDLPRRYYERLGEGGFRYLLDEGLVYINAHHAHANTETVVGHATLATGADPARHGMIGNVWFDRQEGTVVYGVEDPRYPLLGDGRVDKATEIDPTQ</sequence>
<dbReference type="EMBL" id="UINC01159552">
    <property type="protein sequence ID" value="SVD57703.1"/>
    <property type="molecule type" value="Genomic_DNA"/>
</dbReference>
<accession>A0A382WFZ6</accession>
<evidence type="ECO:0000313" key="1">
    <source>
        <dbReference type="EMBL" id="SVD57703.1"/>
    </source>
</evidence>
<dbReference type="InterPro" id="IPR002591">
    <property type="entry name" value="Phosphodiest/P_Trfase"/>
</dbReference>
<evidence type="ECO:0008006" key="2">
    <source>
        <dbReference type="Google" id="ProtNLM"/>
    </source>
</evidence>